<dbReference type="OrthoDB" id="2375382at2"/>
<dbReference type="EMBL" id="CP054617">
    <property type="protein sequence ID" value="QKS50163.1"/>
    <property type="molecule type" value="Genomic_DNA"/>
</dbReference>
<dbReference type="Proteomes" id="UP000509702">
    <property type="component" value="Plasmid unnamed3"/>
</dbReference>
<keyword evidence="3" id="KW-1185">Reference proteome</keyword>
<dbReference type="RefSeq" id="WP_149198952.1">
    <property type="nucleotide sequence ID" value="NZ_BSOV01000025.1"/>
</dbReference>
<dbReference type="SUPFAM" id="SSF46689">
    <property type="entry name" value="Homeodomain-like"/>
    <property type="match status" value="1"/>
</dbReference>
<dbReference type="KEGG" id="aoz:HUE56_06500"/>
<keyword evidence="2" id="KW-0614">Plasmid</keyword>
<name>A0A6N1AF83_9PROT</name>
<feature type="domain" description="Tc1-like transposase DDE" evidence="1">
    <location>
        <begin position="176"/>
        <end position="316"/>
    </location>
</feature>
<organism evidence="2 3">
    <name type="scientific">Azospirillum oryzae</name>
    <dbReference type="NCBI Taxonomy" id="286727"/>
    <lineage>
        <taxon>Bacteria</taxon>
        <taxon>Pseudomonadati</taxon>
        <taxon>Pseudomonadota</taxon>
        <taxon>Alphaproteobacteria</taxon>
        <taxon>Rhodospirillales</taxon>
        <taxon>Azospirillaceae</taxon>
        <taxon>Azospirillum</taxon>
    </lineage>
</organism>
<evidence type="ECO:0000313" key="3">
    <source>
        <dbReference type="Proteomes" id="UP000509702"/>
    </source>
</evidence>
<dbReference type="GO" id="GO:0003676">
    <property type="term" value="F:nucleic acid binding"/>
    <property type="evidence" value="ECO:0007669"/>
    <property type="project" value="InterPro"/>
</dbReference>
<dbReference type="InterPro" id="IPR038717">
    <property type="entry name" value="Tc1-like_DDE_dom"/>
</dbReference>
<dbReference type="InterPro" id="IPR052702">
    <property type="entry name" value="MscS-like_channel"/>
</dbReference>
<dbReference type="PANTHER" id="PTHR30347">
    <property type="entry name" value="POTASSIUM CHANNEL RELATED"/>
    <property type="match status" value="1"/>
</dbReference>
<accession>A0A6N1AF83</accession>
<sequence>MDVSQWAIDLKLAPADRNRFEALVRSGNMPQKLVPRVRIAPLSDGMRLNGAIAREVGVALPTVHRWQRRVQEQGMDGLVRDKMRPSRIPPLAPEVVERVVEMTLQEPPGEATHWSSRTMAAASGVSGTTVRRIWRAHGLKPHRVRTFKLSRDPKFVEKVQDVVGLYMDPPQHALVLSVDEKSQIQALERTQPGMPLAKGQPATQTHDYTRHGTTTLFAALNVLDGTVLGQCAARHRHQEFIRFPNAVEAAVPVGKVVHVILDNYANHKHPKVRAWLETHPRWVFHFTPTSASWLNAVEGFFSKLTQKRLRRGSFRGIVDLQAAIYRFIAKHNRTAKRFIWTADPDRIIASVNKAKRASDTHLSQTDG</sequence>
<gene>
    <name evidence="2" type="ORF">HUE56_06500</name>
</gene>
<dbReference type="InterPro" id="IPR047655">
    <property type="entry name" value="Transpos_IS630-like"/>
</dbReference>
<dbReference type="Pfam" id="PF13358">
    <property type="entry name" value="DDE_3"/>
    <property type="match status" value="1"/>
</dbReference>
<protein>
    <submittedName>
        <fullName evidence="2">IS630 family transposase</fullName>
    </submittedName>
</protein>
<dbReference type="Pfam" id="PF13565">
    <property type="entry name" value="HTH_32"/>
    <property type="match status" value="1"/>
</dbReference>
<dbReference type="NCBIfam" id="NF033545">
    <property type="entry name" value="transpos_IS630"/>
    <property type="match status" value="1"/>
</dbReference>
<dbReference type="AlphaFoldDB" id="A0A6N1AF83"/>
<evidence type="ECO:0000259" key="1">
    <source>
        <dbReference type="Pfam" id="PF13358"/>
    </source>
</evidence>
<proteinExistence type="predicted"/>
<reference evidence="2 3" key="1">
    <citation type="submission" date="2020-06" db="EMBL/GenBank/DDBJ databases">
        <title>Complete genome of Azosprillum oryzae KACC14407.</title>
        <authorList>
            <person name="Kim M."/>
            <person name="Park Y.-J."/>
            <person name="Shin J.-H."/>
        </authorList>
    </citation>
    <scope>NUCLEOTIDE SEQUENCE [LARGE SCALE GENOMIC DNA]</scope>
    <source>
        <strain evidence="2 3">KACC 14407</strain>
        <plasmid evidence="2 3">unnamed3</plasmid>
    </source>
</reference>
<evidence type="ECO:0000313" key="2">
    <source>
        <dbReference type="EMBL" id="QKS50163.1"/>
    </source>
</evidence>
<dbReference type="PANTHER" id="PTHR30347:SF1">
    <property type="entry name" value="MECHANOSENSITIVE CHANNEL MSCK"/>
    <property type="match status" value="1"/>
</dbReference>
<dbReference type="Gene3D" id="3.30.420.10">
    <property type="entry name" value="Ribonuclease H-like superfamily/Ribonuclease H"/>
    <property type="match status" value="1"/>
</dbReference>
<geneLocation type="plasmid" evidence="2 3">
    <name>unnamed3</name>
</geneLocation>
<dbReference type="InterPro" id="IPR036397">
    <property type="entry name" value="RNaseH_sf"/>
</dbReference>
<dbReference type="InterPro" id="IPR009057">
    <property type="entry name" value="Homeodomain-like_sf"/>
</dbReference>